<keyword evidence="3" id="KW-0256">Endoplasmic reticulum</keyword>
<dbReference type="EMBL" id="RCMK01000764">
    <property type="protein sequence ID" value="KAG2913172.1"/>
    <property type="molecule type" value="Genomic_DNA"/>
</dbReference>
<dbReference type="Proteomes" id="UP000760860">
    <property type="component" value="Unassembled WGS sequence"/>
</dbReference>
<evidence type="ECO:0000313" key="11">
    <source>
        <dbReference type="EMBL" id="KAG3212941.1"/>
    </source>
</evidence>
<dbReference type="PANTHER" id="PTHR31394:SF1">
    <property type="entry name" value="TRANSMEMBRANE PROTEIN 199"/>
    <property type="match status" value="1"/>
</dbReference>
<evidence type="ECO:0000313" key="10">
    <source>
        <dbReference type="EMBL" id="KAG2913172.1"/>
    </source>
</evidence>
<dbReference type="Proteomes" id="UP000735874">
    <property type="component" value="Unassembled WGS sequence"/>
</dbReference>
<keyword evidence="5 7" id="KW-0472">Membrane</keyword>
<dbReference type="VEuPathDB" id="FungiDB:PC110_g5880"/>
<dbReference type="AlphaFoldDB" id="A0A8T1JZ47"/>
<gene>
    <name evidence="8" type="ORF">PC113_g7492</name>
    <name evidence="9" type="ORF">PC115_g17017</name>
    <name evidence="10" type="ORF">PC117_g18654</name>
    <name evidence="11" type="ORF">PC129_g16112</name>
</gene>
<keyword evidence="4 7" id="KW-1133">Transmembrane helix</keyword>
<evidence type="ECO:0000256" key="4">
    <source>
        <dbReference type="ARBA" id="ARBA00022989"/>
    </source>
</evidence>
<dbReference type="Proteomes" id="UP000736787">
    <property type="component" value="Unassembled WGS sequence"/>
</dbReference>
<feature type="transmembrane region" description="Helical" evidence="7">
    <location>
        <begin position="147"/>
        <end position="165"/>
    </location>
</feature>
<dbReference type="InterPro" id="IPR021013">
    <property type="entry name" value="ATPase_Vma12"/>
</dbReference>
<comment type="caution">
    <text evidence="9">The sequence shown here is derived from an EMBL/GenBank/DDBJ whole genome shotgun (WGS) entry which is preliminary data.</text>
</comment>
<name>A0A8T1JZ47_9STRA</name>
<protein>
    <submittedName>
        <fullName evidence="9">Uncharacterized protein</fullName>
    </submittedName>
</protein>
<dbReference type="GO" id="GO:0005789">
    <property type="term" value="C:endoplasmic reticulum membrane"/>
    <property type="evidence" value="ECO:0007669"/>
    <property type="project" value="UniProtKB-SubCell"/>
</dbReference>
<dbReference type="PANTHER" id="PTHR31394">
    <property type="entry name" value="TRANSMEMBRANE PROTEIN 199"/>
    <property type="match status" value="1"/>
</dbReference>
<evidence type="ECO:0000313" key="8">
    <source>
        <dbReference type="EMBL" id="KAG2861056.1"/>
    </source>
</evidence>
<feature type="transmembrane region" description="Helical" evidence="7">
    <location>
        <begin position="177"/>
        <end position="197"/>
    </location>
</feature>
<dbReference type="EMBL" id="RCMI01000780">
    <property type="protein sequence ID" value="KAG2897863.1"/>
    <property type="molecule type" value="Genomic_DNA"/>
</dbReference>
<dbReference type="GO" id="GO:0070072">
    <property type="term" value="P:vacuolar proton-transporting V-type ATPase complex assembly"/>
    <property type="evidence" value="ECO:0007669"/>
    <property type="project" value="InterPro"/>
</dbReference>
<dbReference type="Pfam" id="PF11712">
    <property type="entry name" value="Vma12"/>
    <property type="match status" value="1"/>
</dbReference>
<accession>A0A8T1JZ47</accession>
<evidence type="ECO:0000256" key="5">
    <source>
        <dbReference type="ARBA" id="ARBA00023136"/>
    </source>
</evidence>
<evidence type="ECO:0000313" key="12">
    <source>
        <dbReference type="Proteomes" id="UP000774804"/>
    </source>
</evidence>
<evidence type="ECO:0000313" key="9">
    <source>
        <dbReference type="EMBL" id="KAG2897863.1"/>
    </source>
</evidence>
<evidence type="ECO:0000256" key="6">
    <source>
        <dbReference type="SAM" id="MobiDB-lite"/>
    </source>
</evidence>
<evidence type="ECO:0000256" key="2">
    <source>
        <dbReference type="ARBA" id="ARBA00022692"/>
    </source>
</evidence>
<dbReference type="EMBL" id="RCMG01000165">
    <property type="protein sequence ID" value="KAG2861056.1"/>
    <property type="molecule type" value="Genomic_DNA"/>
</dbReference>
<dbReference type="Proteomes" id="UP000774804">
    <property type="component" value="Unassembled WGS sequence"/>
</dbReference>
<evidence type="ECO:0000256" key="3">
    <source>
        <dbReference type="ARBA" id="ARBA00022824"/>
    </source>
</evidence>
<keyword evidence="2 7" id="KW-0812">Transmembrane</keyword>
<proteinExistence type="predicted"/>
<evidence type="ECO:0000256" key="7">
    <source>
        <dbReference type="SAM" id="Phobius"/>
    </source>
</evidence>
<evidence type="ECO:0000256" key="1">
    <source>
        <dbReference type="ARBA" id="ARBA00004477"/>
    </source>
</evidence>
<feature type="region of interest" description="Disordered" evidence="6">
    <location>
        <begin position="262"/>
        <end position="281"/>
    </location>
</feature>
<organism evidence="9 12">
    <name type="scientific">Phytophthora cactorum</name>
    <dbReference type="NCBI Taxonomy" id="29920"/>
    <lineage>
        <taxon>Eukaryota</taxon>
        <taxon>Sar</taxon>
        <taxon>Stramenopiles</taxon>
        <taxon>Oomycota</taxon>
        <taxon>Peronosporomycetes</taxon>
        <taxon>Peronosporales</taxon>
        <taxon>Peronosporaceae</taxon>
        <taxon>Phytophthora</taxon>
    </lineage>
</organism>
<dbReference type="EMBL" id="RCMV01000784">
    <property type="protein sequence ID" value="KAG3212941.1"/>
    <property type="molecule type" value="Genomic_DNA"/>
</dbReference>
<dbReference type="VEuPathDB" id="FungiDB:PC110_g5879"/>
<sequence length="328" mass="36493">MPLNLQLHGEGASALRMFLATHLDAKQLNRPDVKKMLNEKEDTLTSRELRQVSSLLSELRASDPSIPTLISLLRQGRGVQTRVIATYQEEDEEDKEKRIKYLAKRRQKLLRLDEEMRYGSMVRNVKTQSVDTELAHHQTSVRQHLSIGANMVMARVTAFIAVYFVARNITENETTRIVAGLGGAIVMMVIEMVLFIARAAKFESIEQEQKKHKSCAFPTSLNSGTHWFPSHLPFRRLPFHRIAVLLAAVALDGSTATTNNYGAGHVQAPDKENSSTKVKTGSNGYGTVTYASASGDSNDRSEAAANRLTLEEAEAQHPNLRLRLSIGI</sequence>
<comment type="subcellular location">
    <subcellularLocation>
        <location evidence="1">Endoplasmic reticulum membrane</location>
        <topology evidence="1">Multi-pass membrane protein</topology>
    </subcellularLocation>
</comment>
<reference evidence="9" key="1">
    <citation type="submission" date="2018-10" db="EMBL/GenBank/DDBJ databases">
        <title>Effector identification in a new, highly contiguous assembly of the strawberry crown rot pathogen Phytophthora cactorum.</title>
        <authorList>
            <person name="Armitage A.D."/>
            <person name="Nellist C.F."/>
            <person name="Bates H."/>
            <person name="Vickerstaff R.J."/>
            <person name="Harrison R.J."/>
        </authorList>
    </citation>
    <scope>NUCLEOTIDE SEQUENCE</scope>
    <source>
        <strain evidence="8">15-7</strain>
        <strain evidence="9">4032</strain>
        <strain evidence="10">4040</strain>
        <strain evidence="11">P421</strain>
    </source>
</reference>